<dbReference type="InterPro" id="IPR000595">
    <property type="entry name" value="cNMP-bd_dom"/>
</dbReference>
<dbReference type="InterPro" id="IPR006916">
    <property type="entry name" value="POPDC1-3"/>
</dbReference>
<comment type="subcellular location">
    <subcellularLocation>
        <location evidence="3">Cell junction</location>
        <location evidence="3">Tight junction</location>
    </subcellularLocation>
    <subcellularLocation>
        <location evidence="1">Lateral cell membrane</location>
    </subcellularLocation>
    <subcellularLocation>
        <location evidence="2">Membrane</location>
        <topology evidence="2">Multi-pass membrane protein</topology>
    </subcellularLocation>
</comment>
<protein>
    <recommendedName>
        <fullName evidence="15">Cyclic nucleotide-binding domain-containing protein</fullName>
    </recommendedName>
</protein>
<organism evidence="16 17">
    <name type="scientific">Tetraparma gracilis</name>
    <dbReference type="NCBI Taxonomy" id="2962635"/>
    <lineage>
        <taxon>Eukaryota</taxon>
        <taxon>Sar</taxon>
        <taxon>Stramenopiles</taxon>
        <taxon>Ochrophyta</taxon>
        <taxon>Bolidophyceae</taxon>
        <taxon>Parmales</taxon>
        <taxon>Triparmaceae</taxon>
        <taxon>Tetraparma</taxon>
    </lineage>
</organism>
<evidence type="ECO:0000256" key="1">
    <source>
        <dbReference type="ARBA" id="ARBA00004124"/>
    </source>
</evidence>
<evidence type="ECO:0000256" key="4">
    <source>
        <dbReference type="ARBA" id="ARBA00007146"/>
    </source>
</evidence>
<sequence>MAATAGAATIGYNVWVRRPLVGGKVVIFPITWNGIFMTVNLWQVNKLLRQRRPIDFTHDELDVFETSFSSRMTPRQFHSLLRDAGGRFRRIQAGTKLTAEGKRVGELFFLVDGECSVCIGDDQIEGNIKPRSFVGEMTFLRLLDTHSGVDSVRLPYVGWKVPGFDNMMRRVGGGLTSGATVEVGSGWSGVNVLAWDQESLAKHIAANPNLSNVFEAMLAADLHAT</sequence>
<keyword evidence="11 14" id="KW-1133">Transmembrane helix</keyword>
<evidence type="ECO:0000256" key="8">
    <source>
        <dbReference type="ARBA" id="ARBA00022692"/>
    </source>
</evidence>
<keyword evidence="10" id="KW-0965">Cell junction</keyword>
<proteinExistence type="inferred from homology"/>
<evidence type="ECO:0000313" key="17">
    <source>
        <dbReference type="Proteomes" id="UP001165060"/>
    </source>
</evidence>
<keyword evidence="17" id="KW-1185">Reference proteome</keyword>
<dbReference type="EMBL" id="BRYB01000479">
    <property type="protein sequence ID" value="GMI30891.1"/>
    <property type="molecule type" value="Genomic_DNA"/>
</dbReference>
<evidence type="ECO:0000256" key="9">
    <source>
        <dbReference type="ARBA" id="ARBA00022889"/>
    </source>
</evidence>
<dbReference type="PANTHER" id="PTHR12101">
    <property type="entry name" value="POPEYE DOMAIN CONTAINING PROTEIN"/>
    <property type="match status" value="1"/>
</dbReference>
<comment type="caution">
    <text evidence="16">The sequence shown here is derived from an EMBL/GenBank/DDBJ whole genome shotgun (WGS) entry which is preliminary data.</text>
</comment>
<keyword evidence="12 14" id="KW-0472">Membrane</keyword>
<dbReference type="InterPro" id="IPR055272">
    <property type="entry name" value="POPDC1-3_dom"/>
</dbReference>
<dbReference type="Proteomes" id="UP001165060">
    <property type="component" value="Unassembled WGS sequence"/>
</dbReference>
<dbReference type="InterPro" id="IPR014710">
    <property type="entry name" value="RmlC-like_jellyroll"/>
</dbReference>
<evidence type="ECO:0000256" key="5">
    <source>
        <dbReference type="ARBA" id="ARBA00022427"/>
    </source>
</evidence>
<dbReference type="Gene3D" id="2.60.120.10">
    <property type="entry name" value="Jelly Rolls"/>
    <property type="match status" value="1"/>
</dbReference>
<evidence type="ECO:0000256" key="11">
    <source>
        <dbReference type="ARBA" id="ARBA00022989"/>
    </source>
</evidence>
<dbReference type="SUPFAM" id="SSF51206">
    <property type="entry name" value="cAMP-binding domain-like"/>
    <property type="match status" value="1"/>
</dbReference>
<dbReference type="InterPro" id="IPR018490">
    <property type="entry name" value="cNMP-bd_dom_sf"/>
</dbReference>
<keyword evidence="8 14" id="KW-0812">Transmembrane</keyword>
<feature type="transmembrane region" description="Helical" evidence="14">
    <location>
        <begin position="21"/>
        <end position="42"/>
    </location>
</feature>
<evidence type="ECO:0000256" key="2">
    <source>
        <dbReference type="ARBA" id="ARBA00004141"/>
    </source>
</evidence>
<evidence type="ECO:0000256" key="7">
    <source>
        <dbReference type="ARBA" id="ARBA00022475"/>
    </source>
</evidence>
<gene>
    <name evidence="16" type="ORF">TeGR_g7239</name>
</gene>
<keyword evidence="6" id="KW-0217">Developmental protein</keyword>
<evidence type="ECO:0000313" key="16">
    <source>
        <dbReference type="EMBL" id="GMI30891.1"/>
    </source>
</evidence>
<evidence type="ECO:0000256" key="13">
    <source>
        <dbReference type="ARBA" id="ARBA00023180"/>
    </source>
</evidence>
<keyword evidence="13" id="KW-0325">Glycoprotein</keyword>
<comment type="similarity">
    <text evidence="4">Belongs to the popeye family.</text>
</comment>
<name>A0ABQ6MQR6_9STRA</name>
<keyword evidence="7" id="KW-1003">Cell membrane</keyword>
<reference evidence="16 17" key="1">
    <citation type="journal article" date="2023" name="Commun. Biol.">
        <title>Genome analysis of Parmales, the sister group of diatoms, reveals the evolutionary specialization of diatoms from phago-mixotrophs to photoautotrophs.</title>
        <authorList>
            <person name="Ban H."/>
            <person name="Sato S."/>
            <person name="Yoshikawa S."/>
            <person name="Yamada K."/>
            <person name="Nakamura Y."/>
            <person name="Ichinomiya M."/>
            <person name="Sato N."/>
            <person name="Blanc-Mathieu R."/>
            <person name="Endo H."/>
            <person name="Kuwata A."/>
            <person name="Ogata H."/>
        </authorList>
    </citation>
    <scope>NUCLEOTIDE SEQUENCE [LARGE SCALE GENOMIC DNA]</scope>
</reference>
<dbReference type="Pfam" id="PF04831">
    <property type="entry name" value="POPDC1-3"/>
    <property type="match status" value="1"/>
</dbReference>
<keyword evidence="5" id="KW-0796">Tight junction</keyword>
<evidence type="ECO:0000256" key="12">
    <source>
        <dbReference type="ARBA" id="ARBA00023136"/>
    </source>
</evidence>
<feature type="domain" description="Cyclic nucleotide-binding" evidence="15">
    <location>
        <begin position="68"/>
        <end position="145"/>
    </location>
</feature>
<dbReference type="PROSITE" id="PS50042">
    <property type="entry name" value="CNMP_BINDING_3"/>
    <property type="match status" value="1"/>
</dbReference>
<evidence type="ECO:0000256" key="10">
    <source>
        <dbReference type="ARBA" id="ARBA00022949"/>
    </source>
</evidence>
<dbReference type="PANTHER" id="PTHR12101:SF17">
    <property type="entry name" value="BLOOD VESSEL EPICARDIAL SUBSTANCE"/>
    <property type="match status" value="1"/>
</dbReference>
<evidence type="ECO:0000259" key="15">
    <source>
        <dbReference type="PROSITE" id="PS50042"/>
    </source>
</evidence>
<evidence type="ECO:0000256" key="6">
    <source>
        <dbReference type="ARBA" id="ARBA00022473"/>
    </source>
</evidence>
<evidence type="ECO:0000256" key="3">
    <source>
        <dbReference type="ARBA" id="ARBA00004435"/>
    </source>
</evidence>
<keyword evidence="9" id="KW-0130">Cell adhesion</keyword>
<evidence type="ECO:0000256" key="14">
    <source>
        <dbReference type="SAM" id="Phobius"/>
    </source>
</evidence>
<accession>A0ABQ6MQR6</accession>